<name>A0A318IWI6_BURPY</name>
<comment type="caution">
    <text evidence="1">The sequence shown here is derived from an EMBL/GenBank/DDBJ whole genome shotgun (WGS) entry which is preliminary data.</text>
</comment>
<dbReference type="AlphaFoldDB" id="A0A318IWI6"/>
<evidence type="ECO:0000313" key="2">
    <source>
        <dbReference type="Proteomes" id="UP000247755"/>
    </source>
</evidence>
<accession>A0A318IWI6</accession>
<dbReference type="RefSeq" id="WP_143155715.1">
    <property type="nucleotide sequence ID" value="NZ_QJJY01000003.1"/>
</dbReference>
<dbReference type="SUPFAM" id="SSF56281">
    <property type="entry name" value="Metallo-hydrolase/oxidoreductase"/>
    <property type="match status" value="1"/>
</dbReference>
<reference evidence="1 2" key="1">
    <citation type="submission" date="2018-05" db="EMBL/GenBank/DDBJ databases">
        <title>Comparative genomics of bacterial root endophytes of switchgrass collected from native prairies over two seasons.</title>
        <authorList>
            <person name="Tang Y."/>
        </authorList>
    </citation>
    <scope>NUCLEOTIDE SEQUENCE [LARGE SCALE GENOMIC DNA]</scope>
    <source>
        <strain evidence="1 2">NFIX32</strain>
    </source>
</reference>
<dbReference type="Gene3D" id="3.60.15.10">
    <property type="entry name" value="Ribonuclease Z/Hydroxyacylglutathione hydrolase-like"/>
    <property type="match status" value="1"/>
</dbReference>
<dbReference type="EMBL" id="QJJY01000003">
    <property type="protein sequence ID" value="PXX38277.1"/>
    <property type="molecule type" value="Genomic_DNA"/>
</dbReference>
<proteinExistence type="predicted"/>
<sequence>MRYFAVLESLDGDVDQEHVYLDCISQKTFSVMRRVGGLAQFSSEQADEYMGAVLQVRRESFAPSLLDRINNASVRIWFTLTVSEVRDDAAAVDIPATFVSLAPTAADAEAITLYISRPEALDADTQTAAERIFDATQLAPKSFERFARRLEKLFASEGRRHVVAYHVGQGNCNAVVDEHEHPVLFFDLGWPIQTNIAGAPNPPPQLFDVQSNAGIAPVVLSHWDWDHWAYALESWRYDRARGAPFATWKSAALHRPWLVPAPEKAMKLGPSHYLLILKLYHQRWEGRRALHFWSRRKSMWETGNLTLLKCSTKKRDVSYRNNSGLAMVVRIDDGWKRGLVLLPGDCEFDSIQFDRVSSWDSRRIVAMVASHHGGKLNVFAIPETTVSDARLVISSGKNRYGHPNSRMLDNYRLQGWHDQQHTNSWHHRPRMLSLVPRIGATLVQPVSFDKPRCECEGIPDANMSLGI</sequence>
<gene>
    <name evidence="1" type="ORF">NA66_1003255</name>
</gene>
<organism evidence="1 2">
    <name type="scientific">Burkholderia pyrrocinia</name>
    <name type="common">Pseudomonas pyrrocinia</name>
    <dbReference type="NCBI Taxonomy" id="60550"/>
    <lineage>
        <taxon>Bacteria</taxon>
        <taxon>Pseudomonadati</taxon>
        <taxon>Pseudomonadota</taxon>
        <taxon>Betaproteobacteria</taxon>
        <taxon>Burkholderiales</taxon>
        <taxon>Burkholderiaceae</taxon>
        <taxon>Burkholderia</taxon>
        <taxon>Burkholderia cepacia complex</taxon>
    </lineage>
</organism>
<protein>
    <submittedName>
        <fullName evidence="1">Uncharacterized protein</fullName>
    </submittedName>
</protein>
<dbReference type="Proteomes" id="UP000247755">
    <property type="component" value="Unassembled WGS sequence"/>
</dbReference>
<dbReference type="InterPro" id="IPR036866">
    <property type="entry name" value="RibonucZ/Hydroxyglut_hydro"/>
</dbReference>
<evidence type="ECO:0000313" key="1">
    <source>
        <dbReference type="EMBL" id="PXX38277.1"/>
    </source>
</evidence>